<evidence type="ECO:0000256" key="2">
    <source>
        <dbReference type="ARBA" id="ARBA00022490"/>
    </source>
</evidence>
<keyword evidence="12" id="KW-1185">Reference proteome</keyword>
<keyword evidence="7" id="KW-0804">Transcription</keyword>
<dbReference type="InterPro" id="IPR001789">
    <property type="entry name" value="Sig_transdc_resp-reg_receiver"/>
</dbReference>
<evidence type="ECO:0000256" key="3">
    <source>
        <dbReference type="ARBA" id="ARBA00022553"/>
    </source>
</evidence>
<keyword evidence="6" id="KW-0238">DNA-binding</keyword>
<dbReference type="PROSITE" id="PS01124">
    <property type="entry name" value="HTH_ARAC_FAMILY_2"/>
    <property type="match status" value="1"/>
</dbReference>
<dbReference type="PANTHER" id="PTHR42713">
    <property type="entry name" value="HISTIDINE KINASE-RELATED"/>
    <property type="match status" value="1"/>
</dbReference>
<dbReference type="InterPro" id="IPR011006">
    <property type="entry name" value="CheY-like_superfamily"/>
</dbReference>
<evidence type="ECO:0000256" key="6">
    <source>
        <dbReference type="ARBA" id="ARBA00023125"/>
    </source>
</evidence>
<dbReference type="PRINTS" id="PR00032">
    <property type="entry name" value="HTHARAC"/>
</dbReference>
<feature type="domain" description="HTH araC/xylS-type" evidence="9">
    <location>
        <begin position="426"/>
        <end position="524"/>
    </location>
</feature>
<dbReference type="CDD" id="cd17536">
    <property type="entry name" value="REC_YesN-like"/>
    <property type="match status" value="1"/>
</dbReference>
<dbReference type="SUPFAM" id="SSF46689">
    <property type="entry name" value="Homeodomain-like"/>
    <property type="match status" value="2"/>
</dbReference>
<dbReference type="Proteomes" id="UP001597169">
    <property type="component" value="Unassembled WGS sequence"/>
</dbReference>
<protein>
    <submittedName>
        <fullName evidence="11">Response regulator</fullName>
    </submittedName>
</protein>
<dbReference type="Pfam" id="PF12833">
    <property type="entry name" value="HTH_18"/>
    <property type="match status" value="1"/>
</dbReference>
<keyword evidence="5" id="KW-0805">Transcription regulation</keyword>
<evidence type="ECO:0000256" key="7">
    <source>
        <dbReference type="ARBA" id="ARBA00023163"/>
    </source>
</evidence>
<reference evidence="12" key="1">
    <citation type="journal article" date="2019" name="Int. J. Syst. Evol. Microbiol.">
        <title>The Global Catalogue of Microorganisms (GCM) 10K type strain sequencing project: providing services to taxonomists for standard genome sequencing and annotation.</title>
        <authorList>
            <consortium name="The Broad Institute Genomics Platform"/>
            <consortium name="The Broad Institute Genome Sequencing Center for Infectious Disease"/>
            <person name="Wu L."/>
            <person name="Ma J."/>
        </authorList>
    </citation>
    <scope>NUCLEOTIDE SEQUENCE [LARGE SCALE GENOMIC DNA]</scope>
    <source>
        <strain evidence="12">CCUG 53519</strain>
    </source>
</reference>
<dbReference type="SMART" id="SM00342">
    <property type="entry name" value="HTH_ARAC"/>
    <property type="match status" value="1"/>
</dbReference>
<evidence type="ECO:0000313" key="11">
    <source>
        <dbReference type="EMBL" id="MFD1128165.1"/>
    </source>
</evidence>
<evidence type="ECO:0000313" key="12">
    <source>
        <dbReference type="Proteomes" id="UP001597169"/>
    </source>
</evidence>
<evidence type="ECO:0000256" key="1">
    <source>
        <dbReference type="ARBA" id="ARBA00004496"/>
    </source>
</evidence>
<evidence type="ECO:0000259" key="10">
    <source>
        <dbReference type="PROSITE" id="PS50110"/>
    </source>
</evidence>
<proteinExistence type="predicted"/>
<feature type="modified residue" description="4-aspartylphosphate" evidence="8">
    <location>
        <position position="58"/>
    </location>
</feature>
<sequence>MQSTYTAILVDDEVFTRKGLMKIVDWESCGFRIVGEADNGEDALSLIRESSPDVVITDIRMPVLDGMGLIRQVISEEENEGTRPSFIIVSGYDDFSYAQQAVRYGVHDFILKPIDEEEFHTTLKKLSLRIQQERTAEHLNQSLNSSMLMDLILNEKGEPGAYREWEKRLNMDTGEEIYYVFAEINDIFHLSADRQSDIIQQCKAHILRWLQHVTCADRVYLQEHRNRFGFIITKRMLSMFSNNIRNLLEHLQTEVKLEGRLFLYTGKRVQGIASIRESYESAKQALLYKFIYDDTGIVILDDNHHSALKYLPLEEQMYRRVMEQIEESDMESLPVTIESMFRSFQEKNYAPEAMKMNIHQCVNHAVKVLKDMGGDEDRLDAWVPMTSWYDHNLSLKAIRDLFTKFAAESALYIAELRKEQGTRGIHKIKLYIDSHFQDNISLKSIAGVFYMNPVYLGQRFKKTYGLYFNDYLLHLRIQEAKKLLRQTDLRIYEIAERVGYGNSDYFVTQFEKLMQMSPSDYRQGLLKEGKSEEKPHEAKPE</sequence>
<dbReference type="InterPro" id="IPR018062">
    <property type="entry name" value="HTH_AraC-typ_CS"/>
</dbReference>
<comment type="subcellular location">
    <subcellularLocation>
        <location evidence="1">Cytoplasm</location>
    </subcellularLocation>
</comment>
<dbReference type="InterPro" id="IPR009057">
    <property type="entry name" value="Homeodomain-like_sf"/>
</dbReference>
<keyword evidence="4" id="KW-0902">Two-component regulatory system</keyword>
<dbReference type="EMBL" id="JBHTKX010000001">
    <property type="protein sequence ID" value="MFD1128165.1"/>
    <property type="molecule type" value="Genomic_DNA"/>
</dbReference>
<dbReference type="PANTHER" id="PTHR42713:SF3">
    <property type="entry name" value="TRANSCRIPTIONAL REGULATORY PROTEIN HPTR"/>
    <property type="match status" value="1"/>
</dbReference>
<feature type="domain" description="Response regulatory" evidence="10">
    <location>
        <begin position="6"/>
        <end position="127"/>
    </location>
</feature>
<dbReference type="Gene3D" id="1.10.10.60">
    <property type="entry name" value="Homeodomain-like"/>
    <property type="match status" value="2"/>
</dbReference>
<dbReference type="InterPro" id="IPR018060">
    <property type="entry name" value="HTH_AraC"/>
</dbReference>
<keyword evidence="2" id="KW-0963">Cytoplasm</keyword>
<organism evidence="11 12">
    <name type="scientific">Paenibacillus provencensis</name>
    <dbReference type="NCBI Taxonomy" id="441151"/>
    <lineage>
        <taxon>Bacteria</taxon>
        <taxon>Bacillati</taxon>
        <taxon>Bacillota</taxon>
        <taxon>Bacilli</taxon>
        <taxon>Bacillales</taxon>
        <taxon>Paenibacillaceae</taxon>
        <taxon>Paenibacillus</taxon>
    </lineage>
</organism>
<dbReference type="InterPro" id="IPR020449">
    <property type="entry name" value="Tscrpt_reg_AraC-type_HTH"/>
</dbReference>
<evidence type="ECO:0000256" key="8">
    <source>
        <dbReference type="PROSITE-ProRule" id="PRU00169"/>
    </source>
</evidence>
<gene>
    <name evidence="11" type="ORF">ACFQ3J_08275</name>
</gene>
<evidence type="ECO:0000259" key="9">
    <source>
        <dbReference type="PROSITE" id="PS01124"/>
    </source>
</evidence>
<dbReference type="PROSITE" id="PS00041">
    <property type="entry name" value="HTH_ARAC_FAMILY_1"/>
    <property type="match status" value="1"/>
</dbReference>
<dbReference type="InterPro" id="IPR051552">
    <property type="entry name" value="HptR"/>
</dbReference>
<accession>A0ABW3PU33</accession>
<dbReference type="RefSeq" id="WP_091155894.1">
    <property type="nucleotide sequence ID" value="NZ_JBHTKX010000001.1"/>
</dbReference>
<name>A0ABW3PU33_9BACL</name>
<dbReference type="Gene3D" id="3.40.50.2300">
    <property type="match status" value="1"/>
</dbReference>
<evidence type="ECO:0000256" key="5">
    <source>
        <dbReference type="ARBA" id="ARBA00023015"/>
    </source>
</evidence>
<keyword evidence="3 8" id="KW-0597">Phosphoprotein</keyword>
<dbReference type="PROSITE" id="PS50110">
    <property type="entry name" value="RESPONSE_REGULATORY"/>
    <property type="match status" value="1"/>
</dbReference>
<dbReference type="SMART" id="SM00448">
    <property type="entry name" value="REC"/>
    <property type="match status" value="1"/>
</dbReference>
<dbReference type="SUPFAM" id="SSF52172">
    <property type="entry name" value="CheY-like"/>
    <property type="match status" value="1"/>
</dbReference>
<evidence type="ECO:0000256" key="4">
    <source>
        <dbReference type="ARBA" id="ARBA00023012"/>
    </source>
</evidence>
<dbReference type="Pfam" id="PF00072">
    <property type="entry name" value="Response_reg"/>
    <property type="match status" value="1"/>
</dbReference>
<comment type="caution">
    <text evidence="11">The sequence shown here is derived from an EMBL/GenBank/DDBJ whole genome shotgun (WGS) entry which is preliminary data.</text>
</comment>